<dbReference type="NCBIfam" id="NF005514">
    <property type="entry name" value="PRK07122.1"/>
    <property type="match status" value="1"/>
</dbReference>
<accession>A0A1G6VYQ3</accession>
<evidence type="ECO:0000259" key="6">
    <source>
        <dbReference type="Pfam" id="PF04542"/>
    </source>
</evidence>
<organism evidence="8 9">
    <name type="scientific">Rhodococcus tukisamuensis</name>
    <dbReference type="NCBI Taxonomy" id="168276"/>
    <lineage>
        <taxon>Bacteria</taxon>
        <taxon>Bacillati</taxon>
        <taxon>Actinomycetota</taxon>
        <taxon>Actinomycetes</taxon>
        <taxon>Mycobacteriales</taxon>
        <taxon>Nocardiaceae</taxon>
        <taxon>Rhodococcus</taxon>
    </lineage>
</organism>
<dbReference type="RefSeq" id="WP_072842516.1">
    <property type="nucleotide sequence ID" value="NZ_FNAB01000005.1"/>
</dbReference>
<dbReference type="STRING" id="168276.SAMN05444580_105188"/>
<keyword evidence="4" id="KW-0804">Transcription</keyword>
<protein>
    <submittedName>
        <fullName evidence="8">RNA polymerase sigma-B factor</fullName>
    </submittedName>
</protein>
<evidence type="ECO:0000313" key="8">
    <source>
        <dbReference type="EMBL" id="SDD58840.1"/>
    </source>
</evidence>
<evidence type="ECO:0000256" key="4">
    <source>
        <dbReference type="ARBA" id="ARBA00023163"/>
    </source>
</evidence>
<keyword evidence="3" id="KW-0238">DNA-binding</keyword>
<dbReference type="CDD" id="cd06171">
    <property type="entry name" value="Sigma70_r4"/>
    <property type="match status" value="1"/>
</dbReference>
<proteinExistence type="predicted"/>
<dbReference type="GO" id="GO:0003677">
    <property type="term" value="F:DNA binding"/>
    <property type="evidence" value="ECO:0007669"/>
    <property type="project" value="UniProtKB-KW"/>
</dbReference>
<sequence>MANGSGGGPGRRVAPSDEYSDVTVLFERMNGDDADSALRDEIVSRCLPLADHIARRFRNRGEPFDDLLQVARLGLVNAVDRFDVTRGSDFLSFAVPTIMGEVRHHFRDAGWAMRVPRRMKELHLSIGRAVATLSQRLGRAPSAREIAAELGTGEAEVAEGLIAGSAYRAISMDTTAGDQEDDVSLTDTLGVEDPDLEKVENLASIKPVLARLPDRERTILTLRFYGSMTQSQIAERMGISQMHVSRILAKTLELLREELTEN</sequence>
<dbReference type="InterPro" id="IPR014284">
    <property type="entry name" value="RNA_pol_sigma-70_dom"/>
</dbReference>
<dbReference type="InterPro" id="IPR007627">
    <property type="entry name" value="RNA_pol_sigma70_r2"/>
</dbReference>
<dbReference type="EMBL" id="FNAB01000005">
    <property type="protein sequence ID" value="SDD58840.1"/>
    <property type="molecule type" value="Genomic_DNA"/>
</dbReference>
<dbReference type="InterPro" id="IPR013324">
    <property type="entry name" value="RNA_pol_sigma_r3/r4-like"/>
</dbReference>
<name>A0A1G6VYQ3_9NOCA</name>
<dbReference type="PRINTS" id="PR00046">
    <property type="entry name" value="SIGMA70FCT"/>
</dbReference>
<gene>
    <name evidence="8" type="ORF">SAMN05444580_105188</name>
</gene>
<dbReference type="InterPro" id="IPR013325">
    <property type="entry name" value="RNA_pol_sigma_r2"/>
</dbReference>
<evidence type="ECO:0000256" key="2">
    <source>
        <dbReference type="ARBA" id="ARBA00023082"/>
    </source>
</evidence>
<dbReference type="PANTHER" id="PTHR30385:SF4">
    <property type="entry name" value="RNA POLYMERASE SIGMA-E FACTOR"/>
    <property type="match status" value="1"/>
</dbReference>
<dbReference type="NCBIfam" id="TIGR02980">
    <property type="entry name" value="SigBFG"/>
    <property type="match status" value="1"/>
</dbReference>
<dbReference type="Pfam" id="PF04542">
    <property type="entry name" value="Sigma70_r2"/>
    <property type="match status" value="1"/>
</dbReference>
<dbReference type="InterPro" id="IPR000943">
    <property type="entry name" value="RNA_pol_sigma70"/>
</dbReference>
<feature type="domain" description="RNA polymerase sigma-70 region 3" evidence="5">
    <location>
        <begin position="126"/>
        <end position="182"/>
    </location>
</feature>
<reference evidence="8 9" key="1">
    <citation type="submission" date="2016-10" db="EMBL/GenBank/DDBJ databases">
        <authorList>
            <person name="de Groot N.N."/>
        </authorList>
    </citation>
    <scope>NUCLEOTIDE SEQUENCE [LARGE SCALE GENOMIC DNA]</scope>
    <source>
        <strain evidence="8 9">JCM 11308</strain>
    </source>
</reference>
<feature type="domain" description="RNA polymerase sigma-70 region 4" evidence="7">
    <location>
        <begin position="208"/>
        <end position="257"/>
    </location>
</feature>
<dbReference type="PANTHER" id="PTHR30385">
    <property type="entry name" value="SIGMA FACTOR F FLAGELLAR"/>
    <property type="match status" value="1"/>
</dbReference>
<dbReference type="GO" id="GO:0006352">
    <property type="term" value="P:DNA-templated transcription initiation"/>
    <property type="evidence" value="ECO:0007669"/>
    <property type="project" value="InterPro"/>
</dbReference>
<evidence type="ECO:0000259" key="5">
    <source>
        <dbReference type="Pfam" id="PF04539"/>
    </source>
</evidence>
<dbReference type="Gene3D" id="1.20.120.1810">
    <property type="match status" value="1"/>
</dbReference>
<dbReference type="NCBIfam" id="TIGR02937">
    <property type="entry name" value="sigma70-ECF"/>
    <property type="match status" value="1"/>
</dbReference>
<dbReference type="SUPFAM" id="SSF88659">
    <property type="entry name" value="Sigma3 and sigma4 domains of RNA polymerase sigma factors"/>
    <property type="match status" value="2"/>
</dbReference>
<keyword evidence="2" id="KW-0731">Sigma factor</keyword>
<dbReference type="AlphaFoldDB" id="A0A1G6VYQ3"/>
<dbReference type="InterPro" id="IPR007624">
    <property type="entry name" value="RNA_pol_sigma70_r3"/>
</dbReference>
<dbReference type="InterPro" id="IPR036388">
    <property type="entry name" value="WH-like_DNA-bd_sf"/>
</dbReference>
<feature type="domain" description="RNA polymerase sigma-70 region 2" evidence="6">
    <location>
        <begin position="43"/>
        <end position="111"/>
    </location>
</feature>
<dbReference type="Proteomes" id="UP000199417">
    <property type="component" value="Unassembled WGS sequence"/>
</dbReference>
<dbReference type="SUPFAM" id="SSF88946">
    <property type="entry name" value="Sigma2 domain of RNA polymerase sigma factors"/>
    <property type="match status" value="1"/>
</dbReference>
<dbReference type="Gene3D" id="1.10.10.10">
    <property type="entry name" value="Winged helix-like DNA-binding domain superfamily/Winged helix DNA-binding domain"/>
    <property type="match status" value="2"/>
</dbReference>
<evidence type="ECO:0000313" key="9">
    <source>
        <dbReference type="Proteomes" id="UP000199417"/>
    </source>
</evidence>
<dbReference type="InterPro" id="IPR014322">
    <property type="entry name" value="RNA_pol_sigma-B/F/G"/>
</dbReference>
<dbReference type="Pfam" id="PF04545">
    <property type="entry name" value="Sigma70_r4"/>
    <property type="match status" value="1"/>
</dbReference>
<keyword evidence="9" id="KW-1185">Reference proteome</keyword>
<dbReference type="Pfam" id="PF04539">
    <property type="entry name" value="Sigma70_r3"/>
    <property type="match status" value="1"/>
</dbReference>
<evidence type="ECO:0000259" key="7">
    <source>
        <dbReference type="Pfam" id="PF04545"/>
    </source>
</evidence>
<evidence type="ECO:0000256" key="1">
    <source>
        <dbReference type="ARBA" id="ARBA00023015"/>
    </source>
</evidence>
<dbReference type="GO" id="GO:0016987">
    <property type="term" value="F:sigma factor activity"/>
    <property type="evidence" value="ECO:0007669"/>
    <property type="project" value="UniProtKB-KW"/>
</dbReference>
<evidence type="ECO:0000256" key="3">
    <source>
        <dbReference type="ARBA" id="ARBA00023125"/>
    </source>
</evidence>
<keyword evidence="1" id="KW-0805">Transcription regulation</keyword>
<dbReference type="InterPro" id="IPR007630">
    <property type="entry name" value="RNA_pol_sigma70_r4"/>
</dbReference>